<dbReference type="PANTHER" id="PTHR46825:SF7">
    <property type="entry name" value="D-ALANYL-D-ALANINE CARBOXYPEPTIDASE"/>
    <property type="match status" value="1"/>
</dbReference>
<dbReference type="Pfam" id="PF00144">
    <property type="entry name" value="Beta-lactamase"/>
    <property type="match status" value="1"/>
</dbReference>
<dbReference type="InterPro" id="IPR001466">
    <property type="entry name" value="Beta-lactam-related"/>
</dbReference>
<keyword evidence="4" id="KW-1185">Reference proteome</keyword>
<dbReference type="InterPro" id="IPR012338">
    <property type="entry name" value="Beta-lactam/transpept-like"/>
</dbReference>
<accession>A0ABQ5QRN9</accession>
<reference evidence="3" key="1">
    <citation type="submission" date="2022-12" db="EMBL/GenBank/DDBJ databases">
        <title>New Phytohabitans aurantiacus sp. RD004123 nov., an actinomycete isolated from soil.</title>
        <authorList>
            <person name="Triningsih D.W."/>
            <person name="Harunari E."/>
            <person name="Igarashi Y."/>
        </authorList>
    </citation>
    <scope>NUCLEOTIDE SEQUENCE</scope>
    <source>
        <strain evidence="3">RD004123</strain>
    </source>
</reference>
<keyword evidence="3" id="KW-0378">Hydrolase</keyword>
<proteinExistence type="predicted"/>
<feature type="signal peptide" evidence="1">
    <location>
        <begin position="1"/>
        <end position="28"/>
    </location>
</feature>
<feature type="domain" description="Beta-lactamase-related" evidence="2">
    <location>
        <begin position="46"/>
        <end position="354"/>
    </location>
</feature>
<keyword evidence="1" id="KW-0732">Signal</keyword>
<dbReference type="PANTHER" id="PTHR46825">
    <property type="entry name" value="D-ALANYL-D-ALANINE-CARBOXYPEPTIDASE/ENDOPEPTIDASE AMPH"/>
    <property type="match status" value="1"/>
</dbReference>
<dbReference type="RefSeq" id="WP_281893105.1">
    <property type="nucleotide sequence ID" value="NZ_BSDI01000005.1"/>
</dbReference>
<gene>
    <name evidence="3" type="ORF">Pa4123_12580</name>
</gene>
<evidence type="ECO:0000313" key="3">
    <source>
        <dbReference type="EMBL" id="GLH95985.1"/>
    </source>
</evidence>
<dbReference type="InterPro" id="IPR050491">
    <property type="entry name" value="AmpC-like"/>
</dbReference>
<protein>
    <submittedName>
        <fullName evidence="3">Hydrolase</fullName>
    </submittedName>
</protein>
<comment type="caution">
    <text evidence="3">The sequence shown here is derived from an EMBL/GenBank/DDBJ whole genome shotgun (WGS) entry which is preliminary data.</text>
</comment>
<evidence type="ECO:0000313" key="4">
    <source>
        <dbReference type="Proteomes" id="UP001144280"/>
    </source>
</evidence>
<dbReference type="Proteomes" id="UP001144280">
    <property type="component" value="Unassembled WGS sequence"/>
</dbReference>
<evidence type="ECO:0000256" key="1">
    <source>
        <dbReference type="SAM" id="SignalP"/>
    </source>
</evidence>
<dbReference type="SUPFAM" id="SSF56601">
    <property type="entry name" value="beta-lactamase/transpeptidase-like"/>
    <property type="match status" value="1"/>
</dbReference>
<feature type="chain" id="PRO_5046932253" evidence="1">
    <location>
        <begin position="29"/>
        <end position="414"/>
    </location>
</feature>
<dbReference type="GO" id="GO:0016787">
    <property type="term" value="F:hydrolase activity"/>
    <property type="evidence" value="ECO:0007669"/>
    <property type="project" value="UniProtKB-KW"/>
</dbReference>
<evidence type="ECO:0000259" key="2">
    <source>
        <dbReference type="Pfam" id="PF00144"/>
    </source>
</evidence>
<dbReference type="Gene3D" id="3.40.710.10">
    <property type="entry name" value="DD-peptidase/beta-lactamase superfamily"/>
    <property type="match status" value="1"/>
</dbReference>
<name>A0ABQ5QRN9_9ACTN</name>
<dbReference type="EMBL" id="BSDI01000005">
    <property type="protein sequence ID" value="GLH95985.1"/>
    <property type="molecule type" value="Genomic_DNA"/>
</dbReference>
<sequence>MSNLSRSLRTVATALVLAVSATALPASASADTDNRALRQALSAVHTAGAPGAFAEARDGGRVWAGATGIANLANAAPTRPHMRHRVGSITKTFVAATILQLAGERRLGLDDPVGKLLPDLVTGEVGERVTVRMLLNHTSGIGNYTDALLTSVGAVVSVGTTTYTPAELVAIALGMPRTGEPGAAYSYSNSNYILAGLIIQRLTGNDPATEITRRILRPLRLTDTYFPGADPAIRGPHAGAYFASLGVRDLSTYKMTWGWMAGELISTTSDLNDFYRALFGGKVLSPALLAQMRTTVPFDPSEPEAGGYGLGVYFLASPCGQIWGHDGGVIGQITISWHLPDLGRQVTYAQNFSHYQLTPELHPIDEAFQAFLVRALCPEALDSSTAPRDSATPAAPAAPAAPLRLVDQGQMPVL</sequence>
<organism evidence="3 4">
    <name type="scientific">Phytohabitans aurantiacus</name>
    <dbReference type="NCBI Taxonomy" id="3016789"/>
    <lineage>
        <taxon>Bacteria</taxon>
        <taxon>Bacillati</taxon>
        <taxon>Actinomycetota</taxon>
        <taxon>Actinomycetes</taxon>
        <taxon>Micromonosporales</taxon>
        <taxon>Micromonosporaceae</taxon>
    </lineage>
</organism>